<evidence type="ECO:0000313" key="13">
    <source>
        <dbReference type="Proteomes" id="UP000694388"/>
    </source>
</evidence>
<dbReference type="Ensembl" id="ENSEBUT00000027724.1">
    <property type="protein sequence ID" value="ENSEBUP00000027148.1"/>
    <property type="gene ID" value="ENSEBUG00000016669.1"/>
</dbReference>
<dbReference type="GO" id="GO:0008270">
    <property type="term" value="F:zinc ion binding"/>
    <property type="evidence" value="ECO:0007669"/>
    <property type="project" value="UniProtKB-KW"/>
</dbReference>
<name>A0A8C4R9Q0_EPTBU</name>
<dbReference type="PROSITE" id="PS50157">
    <property type="entry name" value="ZINC_FINGER_C2H2_2"/>
    <property type="match status" value="5"/>
</dbReference>
<keyword evidence="3" id="KW-0479">Metal-binding</keyword>
<evidence type="ECO:0000256" key="9">
    <source>
        <dbReference type="PROSITE-ProRule" id="PRU00042"/>
    </source>
</evidence>
<protein>
    <recommendedName>
        <fullName evidence="11">C2H2-type domain-containing protein</fullName>
    </recommendedName>
</protein>
<evidence type="ECO:0000256" key="3">
    <source>
        <dbReference type="ARBA" id="ARBA00022723"/>
    </source>
</evidence>
<feature type="domain" description="C2H2-type" evidence="11">
    <location>
        <begin position="308"/>
        <end position="335"/>
    </location>
</feature>
<sequence>MSSMEQSGGEVQKDGENEQRMKQGISVTASRKRNCGCSRQQRDDIQNSINRDRSNSGSVVSGLTQEQMLTNSIGRREVEMVKALQVEEMEVEQTKSDGCKMKGWQDDGEEFQRRELRERHVARNGERWKAGCNGWMTGSEEQSGKGSEEHGGAVNEEKGGKGTKEHGGLGSEEQSGAVSEERGETGSFDKERKVKSEDSSVGDKANNQRCAQTRNEELLLSCGYDGCNRTFRRDKALEHHLRRHSTPRALLCPFPGCGKLFRATRHLRQHEIVHSDARNFICEACGTSFKNKRNLNVHLRIHTGEKPLQCSLCGFRCRQKASLNWHMRKHDLPPPASYFMCEVCGRTFERHESLRSHSTIVHPERGSAPHQLGLTPYSFGTPSQLSRAPGQKSWMPD</sequence>
<dbReference type="Gene3D" id="3.30.160.60">
    <property type="entry name" value="Classic Zinc Finger"/>
    <property type="match status" value="4"/>
</dbReference>
<evidence type="ECO:0000256" key="10">
    <source>
        <dbReference type="SAM" id="MobiDB-lite"/>
    </source>
</evidence>
<dbReference type="GO" id="GO:0060255">
    <property type="term" value="P:regulation of macromolecule metabolic process"/>
    <property type="evidence" value="ECO:0007669"/>
    <property type="project" value="UniProtKB-ARBA"/>
</dbReference>
<keyword evidence="4" id="KW-0677">Repeat</keyword>
<evidence type="ECO:0000256" key="4">
    <source>
        <dbReference type="ARBA" id="ARBA00022737"/>
    </source>
</evidence>
<organism evidence="12 13">
    <name type="scientific">Eptatretus burgeri</name>
    <name type="common">Inshore hagfish</name>
    <dbReference type="NCBI Taxonomy" id="7764"/>
    <lineage>
        <taxon>Eukaryota</taxon>
        <taxon>Metazoa</taxon>
        <taxon>Chordata</taxon>
        <taxon>Craniata</taxon>
        <taxon>Vertebrata</taxon>
        <taxon>Cyclostomata</taxon>
        <taxon>Myxini</taxon>
        <taxon>Myxiniformes</taxon>
        <taxon>Myxinidae</taxon>
        <taxon>Eptatretinae</taxon>
        <taxon>Eptatretus</taxon>
    </lineage>
</organism>
<evidence type="ECO:0000256" key="6">
    <source>
        <dbReference type="ARBA" id="ARBA00022833"/>
    </source>
</evidence>
<dbReference type="AlphaFoldDB" id="A0A8C4R9Q0"/>
<evidence type="ECO:0000256" key="1">
    <source>
        <dbReference type="ARBA" id="ARBA00004123"/>
    </source>
</evidence>
<dbReference type="SMART" id="SM00355">
    <property type="entry name" value="ZnF_C2H2"/>
    <property type="match status" value="5"/>
</dbReference>
<feature type="domain" description="C2H2-type" evidence="11">
    <location>
        <begin position="220"/>
        <end position="249"/>
    </location>
</feature>
<evidence type="ECO:0000256" key="5">
    <source>
        <dbReference type="ARBA" id="ARBA00022771"/>
    </source>
</evidence>
<evidence type="ECO:0000259" key="11">
    <source>
        <dbReference type="PROSITE" id="PS50157"/>
    </source>
</evidence>
<comment type="similarity">
    <text evidence="2">Belongs to the krueppel C2H2-type zinc-finger protein family.</text>
</comment>
<evidence type="ECO:0000256" key="2">
    <source>
        <dbReference type="ARBA" id="ARBA00006991"/>
    </source>
</evidence>
<dbReference type="InterPro" id="IPR036236">
    <property type="entry name" value="Znf_C2H2_sf"/>
</dbReference>
<keyword evidence="6" id="KW-0862">Zinc</keyword>
<keyword evidence="7" id="KW-0238">DNA-binding</keyword>
<reference evidence="12" key="1">
    <citation type="submission" date="2025-08" db="UniProtKB">
        <authorList>
            <consortium name="Ensembl"/>
        </authorList>
    </citation>
    <scope>IDENTIFICATION</scope>
</reference>
<accession>A0A8C4R9Q0</accession>
<feature type="region of interest" description="Disordered" evidence="10">
    <location>
        <begin position="89"/>
        <end position="208"/>
    </location>
</feature>
<feature type="compositionally biased region" description="Basic and acidic residues" evidence="10">
    <location>
        <begin position="142"/>
        <end position="167"/>
    </location>
</feature>
<feature type="domain" description="C2H2-type" evidence="11">
    <location>
        <begin position="339"/>
        <end position="367"/>
    </location>
</feature>
<reference evidence="12" key="2">
    <citation type="submission" date="2025-09" db="UniProtKB">
        <authorList>
            <consortium name="Ensembl"/>
        </authorList>
    </citation>
    <scope>IDENTIFICATION</scope>
</reference>
<evidence type="ECO:0000256" key="8">
    <source>
        <dbReference type="ARBA" id="ARBA00023242"/>
    </source>
</evidence>
<comment type="subcellular location">
    <subcellularLocation>
        <location evidence="1">Nucleus</location>
    </subcellularLocation>
</comment>
<feature type="compositionally biased region" description="Basic and acidic residues" evidence="10">
    <location>
        <begin position="40"/>
        <end position="54"/>
    </location>
</feature>
<keyword evidence="5 9" id="KW-0863">Zinc-finger</keyword>
<dbReference type="InterPro" id="IPR050888">
    <property type="entry name" value="ZnF_C2H2-type_TF"/>
</dbReference>
<dbReference type="PANTHER" id="PTHR24406">
    <property type="entry name" value="TRANSCRIPTIONAL REPRESSOR CTCFL-RELATED"/>
    <property type="match status" value="1"/>
</dbReference>
<dbReference type="GO" id="GO:0003677">
    <property type="term" value="F:DNA binding"/>
    <property type="evidence" value="ECO:0007669"/>
    <property type="project" value="UniProtKB-KW"/>
</dbReference>
<dbReference type="FunFam" id="3.30.160.60:FF:000183">
    <property type="entry name" value="E3 ubiquitin-protein ligase ZFP91"/>
    <property type="match status" value="1"/>
</dbReference>
<dbReference type="Proteomes" id="UP000694388">
    <property type="component" value="Unplaced"/>
</dbReference>
<feature type="compositionally biased region" description="Basic and acidic residues" evidence="10">
    <location>
        <begin position="11"/>
        <end position="21"/>
    </location>
</feature>
<feature type="compositionally biased region" description="Basic and acidic residues" evidence="10">
    <location>
        <begin position="179"/>
        <end position="198"/>
    </location>
</feature>
<keyword evidence="13" id="KW-1185">Reference proteome</keyword>
<dbReference type="SUPFAM" id="SSF57667">
    <property type="entry name" value="beta-beta-alpha zinc fingers"/>
    <property type="match status" value="2"/>
</dbReference>
<dbReference type="GO" id="GO:0080090">
    <property type="term" value="P:regulation of primary metabolic process"/>
    <property type="evidence" value="ECO:0007669"/>
    <property type="project" value="UniProtKB-ARBA"/>
</dbReference>
<dbReference type="PROSITE" id="PS00028">
    <property type="entry name" value="ZINC_FINGER_C2H2_1"/>
    <property type="match status" value="4"/>
</dbReference>
<feature type="region of interest" description="Disordered" evidence="10">
    <location>
        <begin position="1"/>
        <end position="66"/>
    </location>
</feature>
<dbReference type="Pfam" id="PF00096">
    <property type="entry name" value="zf-C2H2"/>
    <property type="match status" value="4"/>
</dbReference>
<keyword evidence="8" id="KW-0539">Nucleus</keyword>
<evidence type="ECO:0000313" key="12">
    <source>
        <dbReference type="Ensembl" id="ENSEBUP00000027148.1"/>
    </source>
</evidence>
<dbReference type="GeneTree" id="ENSGT00940000161175"/>
<feature type="compositionally biased region" description="Basic and acidic residues" evidence="10">
    <location>
        <begin position="92"/>
        <end position="129"/>
    </location>
</feature>
<evidence type="ECO:0000256" key="7">
    <source>
        <dbReference type="ARBA" id="ARBA00023125"/>
    </source>
</evidence>
<dbReference type="GO" id="GO:0005634">
    <property type="term" value="C:nucleus"/>
    <property type="evidence" value="ECO:0007669"/>
    <property type="project" value="UniProtKB-SubCell"/>
</dbReference>
<dbReference type="FunFam" id="3.30.160.60:FF:001450">
    <property type="entry name" value="zinc finger protein 774"/>
    <property type="match status" value="1"/>
</dbReference>
<feature type="domain" description="C2H2-type" evidence="11">
    <location>
        <begin position="280"/>
        <end position="307"/>
    </location>
</feature>
<feature type="compositionally biased region" description="Polar residues" evidence="10">
    <location>
        <begin position="55"/>
        <end position="66"/>
    </location>
</feature>
<dbReference type="OMA" id="RTFERHE"/>
<dbReference type="InterPro" id="IPR013087">
    <property type="entry name" value="Znf_C2H2_type"/>
</dbReference>
<proteinExistence type="inferred from homology"/>
<feature type="domain" description="C2H2-type" evidence="11">
    <location>
        <begin position="250"/>
        <end position="279"/>
    </location>
</feature>